<dbReference type="InterPro" id="IPR002471">
    <property type="entry name" value="Pept_S9_AS"/>
</dbReference>
<evidence type="ECO:0000256" key="2">
    <source>
        <dbReference type="ARBA" id="ARBA00011897"/>
    </source>
</evidence>
<dbReference type="Pfam" id="PF00326">
    <property type="entry name" value="Peptidase_S9"/>
    <property type="match status" value="1"/>
</dbReference>
<organism evidence="5 6">
    <name type="scientific">Skermanella cutis</name>
    <dbReference type="NCBI Taxonomy" id="2775420"/>
    <lineage>
        <taxon>Bacteria</taxon>
        <taxon>Pseudomonadati</taxon>
        <taxon>Pseudomonadota</taxon>
        <taxon>Alphaproteobacteria</taxon>
        <taxon>Rhodospirillales</taxon>
        <taxon>Azospirillaceae</taxon>
        <taxon>Skermanella</taxon>
    </lineage>
</organism>
<dbReference type="EC" id="3.4.21.26" evidence="2"/>
<gene>
    <name evidence="5" type="ORF">IGS68_13795</name>
</gene>
<evidence type="ECO:0000259" key="4">
    <source>
        <dbReference type="Pfam" id="PF00326"/>
    </source>
</evidence>
<evidence type="ECO:0000313" key="5">
    <source>
        <dbReference type="EMBL" id="QQP92198.1"/>
    </source>
</evidence>
<evidence type="ECO:0000256" key="3">
    <source>
        <dbReference type="ARBA" id="ARBA00022801"/>
    </source>
</evidence>
<accession>A0ABX7BDN4</accession>
<dbReference type="InterPro" id="IPR001375">
    <property type="entry name" value="Peptidase_S9_cat"/>
</dbReference>
<dbReference type="SUPFAM" id="SSF53474">
    <property type="entry name" value="alpha/beta-Hydrolases"/>
    <property type="match status" value="1"/>
</dbReference>
<comment type="catalytic activity">
    <reaction evidence="1">
        <text>Hydrolysis of Pro-|-Xaa &gt;&gt; Ala-|-Xaa in oligopeptides.</text>
        <dbReference type="EC" id="3.4.21.26"/>
    </reaction>
</comment>
<dbReference type="PANTHER" id="PTHR42881">
    <property type="entry name" value="PROLYL ENDOPEPTIDASE"/>
    <property type="match status" value="1"/>
</dbReference>
<sequence>MVPFYSPAAMAWVEQGGVYAVANIRGDGEYGRTWHDGGRGHAKQNGFDDFIAAAEFLKAERITAADGLAIHGESNGGLLVGAVVNQRSELFAAALPGVGVMDMLRFDRFTGGRLWTQEFGSPDAEADFRNLLSYSPLHNVGSGVSYPAILVTTADTDDRVVPGHSYKYVAALQAADLGPRPRILRVDTKTGHGACKPTDKAIAEIADMWAFAVKWTGLTVNSPDAPSS</sequence>
<dbReference type="Gene3D" id="3.40.50.1820">
    <property type="entry name" value="alpha/beta hydrolase"/>
    <property type="match status" value="1"/>
</dbReference>
<protein>
    <recommendedName>
        <fullName evidence="2">prolyl oligopeptidase</fullName>
        <ecNumber evidence="2">3.4.21.26</ecNumber>
    </recommendedName>
</protein>
<dbReference type="Proteomes" id="UP000595197">
    <property type="component" value="Chromosome"/>
</dbReference>
<dbReference type="EMBL" id="CP067420">
    <property type="protein sequence ID" value="QQP92198.1"/>
    <property type="molecule type" value="Genomic_DNA"/>
</dbReference>
<reference evidence="5" key="1">
    <citation type="submission" date="2021-02" db="EMBL/GenBank/DDBJ databases">
        <title>Skermanella TT6 skin isolate.</title>
        <authorList>
            <person name="Lee K."/>
            <person name="Ganzorig M."/>
        </authorList>
    </citation>
    <scope>NUCLEOTIDE SEQUENCE</scope>
    <source>
        <strain evidence="5">TT6</strain>
    </source>
</reference>
<keyword evidence="6" id="KW-1185">Reference proteome</keyword>
<feature type="domain" description="Peptidase S9 prolyl oligopeptidase catalytic" evidence="4">
    <location>
        <begin position="10"/>
        <end position="217"/>
    </location>
</feature>
<dbReference type="InterPro" id="IPR051167">
    <property type="entry name" value="Prolyl_oligopep/macrocyclase"/>
</dbReference>
<dbReference type="PROSITE" id="PS00708">
    <property type="entry name" value="PRO_ENDOPEP_SER"/>
    <property type="match status" value="1"/>
</dbReference>
<name>A0ABX7BDN4_9PROT</name>
<proteinExistence type="predicted"/>
<dbReference type="InterPro" id="IPR002470">
    <property type="entry name" value="Peptidase_S9A"/>
</dbReference>
<dbReference type="InterPro" id="IPR029058">
    <property type="entry name" value="AB_hydrolase_fold"/>
</dbReference>
<dbReference type="PANTHER" id="PTHR42881:SF2">
    <property type="entry name" value="PROLYL ENDOPEPTIDASE"/>
    <property type="match status" value="1"/>
</dbReference>
<evidence type="ECO:0000256" key="1">
    <source>
        <dbReference type="ARBA" id="ARBA00001070"/>
    </source>
</evidence>
<keyword evidence="3" id="KW-0378">Hydrolase</keyword>
<dbReference type="PRINTS" id="PR00862">
    <property type="entry name" value="PROLIGOPTASE"/>
</dbReference>
<evidence type="ECO:0000313" key="6">
    <source>
        <dbReference type="Proteomes" id="UP000595197"/>
    </source>
</evidence>